<keyword evidence="1" id="KW-0175">Coiled coil</keyword>
<feature type="region of interest" description="Disordered" evidence="2">
    <location>
        <begin position="93"/>
        <end position="121"/>
    </location>
</feature>
<reference evidence="3 4" key="1">
    <citation type="submission" date="2017-11" db="EMBL/GenBank/DDBJ databases">
        <title>De-novo sequencing of pomegranate (Punica granatum L.) genome.</title>
        <authorList>
            <person name="Akparov Z."/>
            <person name="Amiraslanov A."/>
            <person name="Hajiyeva S."/>
            <person name="Abbasov M."/>
            <person name="Kaur K."/>
            <person name="Hamwieh A."/>
            <person name="Solovyev V."/>
            <person name="Salamov A."/>
            <person name="Braich B."/>
            <person name="Kosarev P."/>
            <person name="Mahmoud A."/>
            <person name="Hajiyev E."/>
            <person name="Babayeva S."/>
            <person name="Izzatullayeva V."/>
            <person name="Mammadov A."/>
            <person name="Mammadov A."/>
            <person name="Sharifova S."/>
            <person name="Ojaghi J."/>
            <person name="Eynullazada K."/>
            <person name="Bayramov B."/>
            <person name="Abdulazimova A."/>
            <person name="Shahmuradov I."/>
        </authorList>
    </citation>
    <scope>NUCLEOTIDE SEQUENCE [LARGE SCALE GENOMIC DNA]</scope>
    <source>
        <strain evidence="4">cv. AG2017</strain>
        <tissue evidence="3">Leaf</tissue>
    </source>
</reference>
<name>A0A2I0KG26_PUNGR</name>
<gene>
    <name evidence="3" type="ORF">CRG98_012031</name>
</gene>
<dbReference type="EMBL" id="PGOL01000597">
    <property type="protein sequence ID" value="PKI67447.1"/>
    <property type="molecule type" value="Genomic_DNA"/>
</dbReference>
<evidence type="ECO:0000256" key="2">
    <source>
        <dbReference type="SAM" id="MobiDB-lite"/>
    </source>
</evidence>
<protein>
    <submittedName>
        <fullName evidence="3">Uncharacterized protein</fullName>
    </submittedName>
</protein>
<comment type="caution">
    <text evidence="3">The sequence shown here is derived from an EMBL/GenBank/DDBJ whole genome shotgun (WGS) entry which is preliminary data.</text>
</comment>
<feature type="coiled-coil region" evidence="1">
    <location>
        <begin position="13"/>
        <end position="40"/>
    </location>
</feature>
<dbReference type="Proteomes" id="UP000233551">
    <property type="component" value="Unassembled WGS sequence"/>
</dbReference>
<proteinExistence type="predicted"/>
<keyword evidence="4" id="KW-1185">Reference proteome</keyword>
<evidence type="ECO:0000313" key="3">
    <source>
        <dbReference type="EMBL" id="PKI67447.1"/>
    </source>
</evidence>
<sequence length="121" mass="14293">MADEAIHNHPNVEEQEVEAIQAQEQRIERMEHTLEQRLERRLDQSGRFQWDPGDNHPRRIHIFDRRVKLLLGGKDCNKIAFEMAKIHDAIPAKNDETRQLKEPKIVPRLDLSDKPSTRCLR</sequence>
<evidence type="ECO:0000256" key="1">
    <source>
        <dbReference type="SAM" id="Coils"/>
    </source>
</evidence>
<dbReference type="AlphaFoldDB" id="A0A2I0KG26"/>
<accession>A0A2I0KG26</accession>
<organism evidence="3 4">
    <name type="scientific">Punica granatum</name>
    <name type="common">Pomegranate</name>
    <dbReference type="NCBI Taxonomy" id="22663"/>
    <lineage>
        <taxon>Eukaryota</taxon>
        <taxon>Viridiplantae</taxon>
        <taxon>Streptophyta</taxon>
        <taxon>Embryophyta</taxon>
        <taxon>Tracheophyta</taxon>
        <taxon>Spermatophyta</taxon>
        <taxon>Magnoliopsida</taxon>
        <taxon>eudicotyledons</taxon>
        <taxon>Gunneridae</taxon>
        <taxon>Pentapetalae</taxon>
        <taxon>rosids</taxon>
        <taxon>malvids</taxon>
        <taxon>Myrtales</taxon>
        <taxon>Lythraceae</taxon>
        <taxon>Punica</taxon>
    </lineage>
</organism>
<evidence type="ECO:0000313" key="4">
    <source>
        <dbReference type="Proteomes" id="UP000233551"/>
    </source>
</evidence>